<evidence type="ECO:0000313" key="7">
    <source>
        <dbReference type="EMBL" id="KAF3333015.1"/>
    </source>
</evidence>
<organism evidence="7 8">
    <name type="scientific">Carex littledalei</name>
    <dbReference type="NCBI Taxonomy" id="544730"/>
    <lineage>
        <taxon>Eukaryota</taxon>
        <taxon>Viridiplantae</taxon>
        <taxon>Streptophyta</taxon>
        <taxon>Embryophyta</taxon>
        <taxon>Tracheophyta</taxon>
        <taxon>Spermatophyta</taxon>
        <taxon>Magnoliopsida</taxon>
        <taxon>Liliopsida</taxon>
        <taxon>Poales</taxon>
        <taxon>Cyperaceae</taxon>
        <taxon>Cyperoideae</taxon>
        <taxon>Cariceae</taxon>
        <taxon>Carex</taxon>
        <taxon>Carex subgen. Euthyceras</taxon>
    </lineage>
</organism>
<evidence type="ECO:0000256" key="6">
    <source>
        <dbReference type="SAM" id="Phobius"/>
    </source>
</evidence>
<feature type="transmembrane region" description="Helical" evidence="6">
    <location>
        <begin position="92"/>
        <end position="112"/>
    </location>
</feature>
<dbReference type="OrthoDB" id="8904098at2759"/>
<comment type="subcellular location">
    <subcellularLocation>
        <location evidence="1">Membrane</location>
        <topology evidence="1">Multi-pass membrane protein</topology>
    </subcellularLocation>
</comment>
<comment type="caution">
    <text evidence="7">The sequence shown here is derived from an EMBL/GenBank/DDBJ whole genome shotgun (WGS) entry which is preliminary data.</text>
</comment>
<protein>
    <submittedName>
        <fullName evidence="7">Protein NRT1/ PTR FAMILY 2.11-like protein</fullName>
    </submittedName>
</protein>
<proteinExistence type="inferred from homology"/>
<dbReference type="SUPFAM" id="SSF103473">
    <property type="entry name" value="MFS general substrate transporter"/>
    <property type="match status" value="1"/>
</dbReference>
<evidence type="ECO:0000256" key="3">
    <source>
        <dbReference type="ARBA" id="ARBA00022692"/>
    </source>
</evidence>
<dbReference type="GO" id="GO:0022857">
    <property type="term" value="F:transmembrane transporter activity"/>
    <property type="evidence" value="ECO:0007669"/>
    <property type="project" value="InterPro"/>
</dbReference>
<evidence type="ECO:0000256" key="4">
    <source>
        <dbReference type="ARBA" id="ARBA00022989"/>
    </source>
</evidence>
<dbReference type="AlphaFoldDB" id="A0A833VMK8"/>
<dbReference type="PANTHER" id="PTHR11654">
    <property type="entry name" value="OLIGOPEPTIDE TRANSPORTER-RELATED"/>
    <property type="match status" value="1"/>
</dbReference>
<accession>A0A833VMK8</accession>
<evidence type="ECO:0000256" key="1">
    <source>
        <dbReference type="ARBA" id="ARBA00004141"/>
    </source>
</evidence>
<evidence type="ECO:0000256" key="5">
    <source>
        <dbReference type="ARBA" id="ARBA00023136"/>
    </source>
</evidence>
<dbReference type="CDD" id="cd17416">
    <property type="entry name" value="MFS_NPF1_2"/>
    <property type="match status" value="1"/>
</dbReference>
<feature type="transmembrane region" description="Helical" evidence="6">
    <location>
        <begin position="132"/>
        <end position="159"/>
    </location>
</feature>
<keyword evidence="4 6" id="KW-1133">Transmembrane helix</keyword>
<keyword evidence="3 6" id="KW-0812">Transmembrane</keyword>
<evidence type="ECO:0000313" key="8">
    <source>
        <dbReference type="Proteomes" id="UP000623129"/>
    </source>
</evidence>
<feature type="transmembrane region" description="Helical" evidence="6">
    <location>
        <begin position="180"/>
        <end position="200"/>
    </location>
</feature>
<name>A0A833VMK8_9POAL</name>
<feature type="transmembrane region" description="Helical" evidence="6">
    <location>
        <begin position="58"/>
        <end position="80"/>
    </location>
</feature>
<feature type="transmembrane region" description="Helical" evidence="6">
    <location>
        <begin position="440"/>
        <end position="460"/>
    </location>
</feature>
<feature type="transmembrane region" description="Helical" evidence="6">
    <location>
        <begin position="365"/>
        <end position="387"/>
    </location>
</feature>
<sequence>MEQLEGGENNTTPESIKYPGWKAMPYVIGNETFEKLGTMGTMTNQLVYLTSVFHMKSVTAATMMNIFSGTSSLAPLLGAFISDNFIGRYTTLGFASVASLLGMILLTLTAAIPKLHPHPCKEKYQQCHGPTLPQLSVLISAFFLLTIGAGGIRPCNLAFGADQFDPRTESGRRGIDSFFNWYYCTFTCAVMVSSTVIVYVQTDISWALGLAIPAVLMLLSCITFFIGTKLYVKVKPEGSPFTGFAQVLVAAFKKRQVEIPELPDKELFDPPHQSSLVTKNHHTNQFKFLDKAAVVTLKDEIKSNGQAADPWRLCTVQQVEVVKCVIRMIPIWSTCVLFYIPLIQHSTFTVYQALQMDLKLGKRDFQIPAGSFVVFNMLTLTIWIPIYDRVIVPQLRKITNHKGGITMLQRMGIGIGISILGMVVSALVERRRREIALHKHTLGIASGGGAISSMSSLWLVPQLALFGLCEAFNMIGQTEFFYHQFPENMRSVGMAVFSLAQAVPNYASGALVSIVHKVTGQNGSKNWLAQDLNEARLDLFYAMTAGIAALNLIYFIVCAKWYQLNSTPNGTEPEVVSEGEEEKALYQ</sequence>
<reference evidence="7" key="1">
    <citation type="submission" date="2020-01" db="EMBL/GenBank/DDBJ databases">
        <title>Genome sequence of Kobresia littledalei, the first chromosome-level genome in the family Cyperaceae.</title>
        <authorList>
            <person name="Qu G."/>
        </authorList>
    </citation>
    <scope>NUCLEOTIDE SEQUENCE</scope>
    <source>
        <strain evidence="7">C.B.Clarke</strain>
        <tissue evidence="7">Leaf</tissue>
    </source>
</reference>
<dbReference type="EMBL" id="SWLB01000011">
    <property type="protein sequence ID" value="KAF3333015.1"/>
    <property type="molecule type" value="Genomic_DNA"/>
</dbReference>
<feature type="transmembrane region" description="Helical" evidence="6">
    <location>
        <begin position="539"/>
        <end position="557"/>
    </location>
</feature>
<dbReference type="InterPro" id="IPR036259">
    <property type="entry name" value="MFS_trans_sf"/>
</dbReference>
<evidence type="ECO:0000256" key="2">
    <source>
        <dbReference type="ARBA" id="ARBA00005982"/>
    </source>
</evidence>
<gene>
    <name evidence="7" type="ORF">FCM35_KLT02592</name>
</gene>
<comment type="similarity">
    <text evidence="2">Belongs to the major facilitator superfamily. Proton-dependent oligopeptide transporter (POT/PTR) (TC 2.A.17) family.</text>
</comment>
<dbReference type="GO" id="GO:0016020">
    <property type="term" value="C:membrane"/>
    <property type="evidence" value="ECO:0007669"/>
    <property type="project" value="UniProtKB-SubCell"/>
</dbReference>
<keyword evidence="5 6" id="KW-0472">Membrane</keyword>
<dbReference type="Proteomes" id="UP000623129">
    <property type="component" value="Unassembled WGS sequence"/>
</dbReference>
<feature type="transmembrane region" description="Helical" evidence="6">
    <location>
        <begin position="206"/>
        <end position="226"/>
    </location>
</feature>
<feature type="transmembrane region" description="Helical" evidence="6">
    <location>
        <begin position="407"/>
        <end position="428"/>
    </location>
</feature>
<dbReference type="InterPro" id="IPR000109">
    <property type="entry name" value="POT_fam"/>
</dbReference>
<dbReference type="Pfam" id="PF00854">
    <property type="entry name" value="PTR2"/>
    <property type="match status" value="1"/>
</dbReference>
<dbReference type="Gene3D" id="1.20.1250.20">
    <property type="entry name" value="MFS general substrate transporter like domains"/>
    <property type="match status" value="1"/>
</dbReference>
<keyword evidence="8" id="KW-1185">Reference proteome</keyword>